<accession>A0AAD7V9Q7</accession>
<keyword evidence="2" id="KW-1185">Reference proteome</keyword>
<evidence type="ECO:0000313" key="2">
    <source>
        <dbReference type="Proteomes" id="UP001234581"/>
    </source>
</evidence>
<dbReference type="AlphaFoldDB" id="A0AAD7V9Q7"/>
<organism evidence="1 2">
    <name type="scientific">Lichtheimia ornata</name>
    <dbReference type="NCBI Taxonomy" id="688661"/>
    <lineage>
        <taxon>Eukaryota</taxon>
        <taxon>Fungi</taxon>
        <taxon>Fungi incertae sedis</taxon>
        <taxon>Mucoromycota</taxon>
        <taxon>Mucoromycotina</taxon>
        <taxon>Mucoromycetes</taxon>
        <taxon>Mucorales</taxon>
        <taxon>Lichtheimiaceae</taxon>
        <taxon>Lichtheimia</taxon>
    </lineage>
</organism>
<reference evidence="1 2" key="1">
    <citation type="submission" date="2023-03" db="EMBL/GenBank/DDBJ databases">
        <title>Genome sequence of Lichtheimia ornata CBS 291.66.</title>
        <authorList>
            <person name="Mohabir J.T."/>
            <person name="Shea T.P."/>
            <person name="Kurbessoian T."/>
            <person name="Berby B."/>
            <person name="Fontaine J."/>
            <person name="Livny J."/>
            <person name="Gnirke A."/>
            <person name="Stajich J.E."/>
            <person name="Cuomo C.A."/>
        </authorList>
    </citation>
    <scope>NUCLEOTIDE SEQUENCE [LARGE SCALE GENOMIC DNA]</scope>
    <source>
        <strain evidence="1">CBS 291.66</strain>
    </source>
</reference>
<name>A0AAD7V9Q7_9FUNG</name>
<dbReference type="RefSeq" id="XP_058345089.1">
    <property type="nucleotide sequence ID" value="XM_058484101.1"/>
</dbReference>
<protein>
    <submittedName>
        <fullName evidence="1">Uncharacterized protein</fullName>
    </submittedName>
</protein>
<gene>
    <name evidence="1" type="ORF">O0I10_004035</name>
</gene>
<evidence type="ECO:0000313" key="1">
    <source>
        <dbReference type="EMBL" id="KAJ8660176.1"/>
    </source>
</evidence>
<comment type="caution">
    <text evidence="1">The sequence shown here is derived from an EMBL/GenBank/DDBJ whole genome shotgun (WGS) entry which is preliminary data.</text>
</comment>
<proteinExistence type="predicted"/>
<dbReference type="EMBL" id="JARTCD010000014">
    <property type="protein sequence ID" value="KAJ8660176.1"/>
    <property type="molecule type" value="Genomic_DNA"/>
</dbReference>
<dbReference type="GeneID" id="83211448"/>
<dbReference type="Proteomes" id="UP001234581">
    <property type="component" value="Unassembled WGS sequence"/>
</dbReference>
<sequence length="212" mass="24211">MARLNTFYAHLSAPILTHRITRHVQNEGWKLYINVTCEIDTPNGEEHDIVCQERRILGDHVSVDPDTLCVRFVAMPLDEEDKFKAAKSTKGRAITIPNDTPTTTTEEPHILLELYLTKVVNKNLEIAKPISNLTITPPLYGRRATSEIDYRDHANFDSLTPVSITYHVTKSSSDPIETSIDVETIETTAEWWIYQLKNPYNLPEIPVVQNVW</sequence>